<reference evidence="1 2" key="1">
    <citation type="submission" date="2018-01" db="EMBL/GenBank/DDBJ databases">
        <title>Deinococcus koreensis sp. nov., a radiation-resistant bacterium isolated from river water.</title>
        <authorList>
            <person name="Choi A."/>
        </authorList>
    </citation>
    <scope>NUCLEOTIDE SEQUENCE [LARGE SCALE GENOMIC DNA]</scope>
    <source>
        <strain evidence="1 2">SJW1-2</strain>
    </source>
</reference>
<comment type="caution">
    <text evidence="1">The sequence shown here is derived from an EMBL/GenBank/DDBJ whole genome shotgun (WGS) entry which is preliminary data.</text>
</comment>
<dbReference type="EMBL" id="PPPD01000004">
    <property type="protein sequence ID" value="PNY79337.1"/>
    <property type="molecule type" value="Genomic_DNA"/>
</dbReference>
<sequence>MLVVAAGTHPEGYFRVFLLSAFFGKSQMLSQMLYRLRSERGPLRLARARGSSGPFHSSTHTRPRSLLGSLNSVGLLLLLSEPKTCF</sequence>
<evidence type="ECO:0000313" key="1">
    <source>
        <dbReference type="EMBL" id="PNY79337.1"/>
    </source>
</evidence>
<dbReference type="AlphaFoldDB" id="A0A2K3US50"/>
<name>A0A2K3US50_9DEIO</name>
<dbReference type="Proteomes" id="UP000236379">
    <property type="component" value="Unassembled WGS sequence"/>
</dbReference>
<protein>
    <submittedName>
        <fullName evidence="1">Uncharacterized protein</fullName>
    </submittedName>
</protein>
<gene>
    <name evidence="1" type="ORF">CVO96_19620</name>
</gene>
<organism evidence="1 2">
    <name type="scientific">Deinococcus koreensis</name>
    <dbReference type="NCBI Taxonomy" id="2054903"/>
    <lineage>
        <taxon>Bacteria</taxon>
        <taxon>Thermotogati</taxon>
        <taxon>Deinococcota</taxon>
        <taxon>Deinococci</taxon>
        <taxon>Deinococcales</taxon>
        <taxon>Deinococcaceae</taxon>
        <taxon>Deinococcus</taxon>
    </lineage>
</organism>
<proteinExistence type="predicted"/>
<evidence type="ECO:0000313" key="2">
    <source>
        <dbReference type="Proteomes" id="UP000236379"/>
    </source>
</evidence>
<accession>A0A2K3US50</accession>
<keyword evidence="2" id="KW-1185">Reference proteome</keyword>